<dbReference type="AlphaFoldDB" id="A0AAE0H0E9"/>
<dbReference type="Proteomes" id="UP001190700">
    <property type="component" value="Unassembled WGS sequence"/>
</dbReference>
<reference evidence="1 2" key="1">
    <citation type="journal article" date="2015" name="Genome Biol. Evol.">
        <title>Comparative Genomics of a Bacterivorous Green Alga Reveals Evolutionary Causalities and Consequences of Phago-Mixotrophic Mode of Nutrition.</title>
        <authorList>
            <person name="Burns J.A."/>
            <person name="Paasch A."/>
            <person name="Narechania A."/>
            <person name="Kim E."/>
        </authorList>
    </citation>
    <scope>NUCLEOTIDE SEQUENCE [LARGE SCALE GENOMIC DNA]</scope>
    <source>
        <strain evidence="1 2">PLY_AMNH</strain>
    </source>
</reference>
<keyword evidence="2" id="KW-1185">Reference proteome</keyword>
<evidence type="ECO:0000313" key="2">
    <source>
        <dbReference type="Proteomes" id="UP001190700"/>
    </source>
</evidence>
<dbReference type="Gene3D" id="2.60.40.10">
    <property type="entry name" value="Immunoglobulins"/>
    <property type="match status" value="1"/>
</dbReference>
<evidence type="ECO:0000313" key="1">
    <source>
        <dbReference type="EMBL" id="KAK3287561.1"/>
    </source>
</evidence>
<dbReference type="InterPro" id="IPR013783">
    <property type="entry name" value="Ig-like_fold"/>
</dbReference>
<comment type="caution">
    <text evidence="1">The sequence shown here is derived from an EMBL/GenBank/DDBJ whole genome shotgun (WGS) entry which is preliminary data.</text>
</comment>
<name>A0AAE0H0E9_9CHLO</name>
<organism evidence="1 2">
    <name type="scientific">Cymbomonas tetramitiformis</name>
    <dbReference type="NCBI Taxonomy" id="36881"/>
    <lineage>
        <taxon>Eukaryota</taxon>
        <taxon>Viridiplantae</taxon>
        <taxon>Chlorophyta</taxon>
        <taxon>Pyramimonadophyceae</taxon>
        <taxon>Pyramimonadales</taxon>
        <taxon>Pyramimonadaceae</taxon>
        <taxon>Cymbomonas</taxon>
    </lineage>
</organism>
<protein>
    <submittedName>
        <fullName evidence="1">Uncharacterized protein</fullName>
    </submittedName>
</protein>
<proteinExistence type="predicted"/>
<accession>A0AAE0H0E9</accession>
<gene>
    <name evidence="1" type="ORF">CYMTET_4939</name>
</gene>
<dbReference type="EMBL" id="LGRX02000801">
    <property type="protein sequence ID" value="KAK3287561.1"/>
    <property type="molecule type" value="Genomic_DNA"/>
</dbReference>
<sequence length="398" mass="41653">MAISVGEVQATDLSLPAASTSAEASSGPAFSKTVGSVLQFQPHGQTFTIPVTIEIPYVASQIQSGDKACMLKAASATSTTWTEYCDGVSFANGIMTTTISSFSIITIGVTDLTAPTLGPVVLSSFPRRGTALEVALTADEVCSVYYVVLEGGSTAPSSTQVIAGTAADDTGVMQTDPRAAPLVKGAGVLNYDSDTSASLTFTIHDLEDGRTYDVYAVGQDAAGNAGGSPVLRTKDTADTLAPVITLFEGHAYKKYKRGAAIGADYVTAYDAYDGDLSSSIIYTGDLDMTKDVSSVKITARDAAGNSAISYATCNCLTCYPKGTAAGSLDNVQSLMHIDDTTEHSPAGPGYIEMEQEDGRVVVVNSREADVALKQYQKRQQHDSCYCKCKQSNGRHHGL</sequence>